<dbReference type="PANTHER" id="PTHR42870:SF6">
    <property type="entry name" value="ACETYL-COA C-ACYLTRANSFERASE"/>
    <property type="match status" value="1"/>
</dbReference>
<dbReference type="CDD" id="cd00829">
    <property type="entry name" value="SCP-x_thiolase"/>
    <property type="match status" value="1"/>
</dbReference>
<dbReference type="Proteomes" id="UP000006695">
    <property type="component" value="Chromosome"/>
</dbReference>
<proteinExistence type="predicted"/>
<dbReference type="OrthoDB" id="9785768at2"/>
<accession>A5G9M9</accession>
<dbReference type="KEGG" id="gur:Gura_4354"/>
<dbReference type="PANTHER" id="PTHR42870">
    <property type="entry name" value="ACETYL-COA C-ACETYLTRANSFERASE"/>
    <property type="match status" value="1"/>
</dbReference>
<dbReference type="Pfam" id="PF22691">
    <property type="entry name" value="Thiolase_C_1"/>
    <property type="match status" value="1"/>
</dbReference>
<keyword evidence="4" id="KW-1185">Reference proteome</keyword>
<evidence type="ECO:0000313" key="4">
    <source>
        <dbReference type="Proteomes" id="UP000006695"/>
    </source>
</evidence>
<dbReference type="EMBL" id="CP000698">
    <property type="protein sequence ID" value="ABQ28497.1"/>
    <property type="molecule type" value="Genomic_DNA"/>
</dbReference>
<dbReference type="SUPFAM" id="SSF53901">
    <property type="entry name" value="Thiolase-like"/>
    <property type="match status" value="2"/>
</dbReference>
<dbReference type="HOGENOM" id="CLU_035425_4_0_7"/>
<dbReference type="NCBIfam" id="NF004720">
    <property type="entry name" value="PRK06064.1"/>
    <property type="match status" value="1"/>
</dbReference>
<gene>
    <name evidence="3" type="ordered locus">Gura_4354</name>
</gene>
<dbReference type="GO" id="GO:0003988">
    <property type="term" value="F:acetyl-CoA C-acyltransferase activity"/>
    <property type="evidence" value="ECO:0007669"/>
    <property type="project" value="UniProtKB-ARBA"/>
</dbReference>
<feature type="domain" description="Thiolase N-terminal" evidence="1">
    <location>
        <begin position="5"/>
        <end position="189"/>
    </location>
</feature>
<dbReference type="InterPro" id="IPR020616">
    <property type="entry name" value="Thiolase_N"/>
</dbReference>
<dbReference type="InterPro" id="IPR002155">
    <property type="entry name" value="Thiolase"/>
</dbReference>
<dbReference type="AlphaFoldDB" id="A5G9M9"/>
<evidence type="ECO:0000313" key="3">
    <source>
        <dbReference type="EMBL" id="ABQ28497.1"/>
    </source>
</evidence>
<feature type="domain" description="Thiolase C-terminal" evidence="2">
    <location>
        <begin position="241"/>
        <end position="384"/>
    </location>
</feature>
<dbReference type="InterPro" id="IPR016039">
    <property type="entry name" value="Thiolase-like"/>
</dbReference>
<reference evidence="3 4" key="1">
    <citation type="submission" date="2007-05" db="EMBL/GenBank/DDBJ databases">
        <title>Complete sequence of Geobacter uraniireducens Rf4.</title>
        <authorList>
            <consortium name="US DOE Joint Genome Institute"/>
            <person name="Copeland A."/>
            <person name="Lucas S."/>
            <person name="Lapidus A."/>
            <person name="Barry K."/>
            <person name="Detter J.C."/>
            <person name="Glavina del Rio T."/>
            <person name="Hammon N."/>
            <person name="Israni S."/>
            <person name="Dalin E."/>
            <person name="Tice H."/>
            <person name="Pitluck S."/>
            <person name="Chertkov O."/>
            <person name="Brettin T."/>
            <person name="Bruce D."/>
            <person name="Han C."/>
            <person name="Schmutz J."/>
            <person name="Larimer F."/>
            <person name="Land M."/>
            <person name="Hauser L."/>
            <person name="Kyrpides N."/>
            <person name="Mikhailova N."/>
            <person name="Shelobolina E."/>
            <person name="Aklujkar M."/>
            <person name="Lovley D."/>
            <person name="Richardson P."/>
        </authorList>
    </citation>
    <scope>NUCLEOTIDE SEQUENCE [LARGE SCALE GENOMIC DNA]</scope>
    <source>
        <strain evidence="3 4">Rf4</strain>
    </source>
</reference>
<sequence>MRSVSVIGIGETKFGRFPERSLKDLILEAGAKAIDDSGIGREDIGALFMSNYNAQGFSGQGHLGPLAAEVLGLGNVPTLRVEGACASGSLAFRQALSAVASGMYDVVLVGGVEKMTHQSTEAVTAGLAGASDMELEAGLGATFPSIFAMIANRYFHEYGNVRDEMALCAVQNHDHALLNPDAQLQKRITVEQVKNGLPIAHPFTIFDCSLVSDGAAFVVLAATDVAKAVCRKRLVEVVGCGQAGDTVTLAAKKSMTTFAATVHAAKQAYGMAGIKPAQIDLAEVHDCFTITQIINSEDLGFFAKGKGAAAVAEGKTAAHGLMPINVSGGLKAKGHPIGATGLSQIYEIVTQLRGEGDARQLKKADIGLTHNIGGTAATCVVSIFRGR</sequence>
<dbReference type="RefSeq" id="WP_011941125.1">
    <property type="nucleotide sequence ID" value="NC_009483.1"/>
</dbReference>
<dbReference type="InterPro" id="IPR055140">
    <property type="entry name" value="Thiolase_C_2"/>
</dbReference>
<dbReference type="STRING" id="351605.Gura_4354"/>
<organism evidence="3 4">
    <name type="scientific">Geotalea uraniireducens (strain Rf4)</name>
    <name type="common">Geobacter uraniireducens</name>
    <dbReference type="NCBI Taxonomy" id="351605"/>
    <lineage>
        <taxon>Bacteria</taxon>
        <taxon>Pseudomonadati</taxon>
        <taxon>Thermodesulfobacteriota</taxon>
        <taxon>Desulfuromonadia</taxon>
        <taxon>Geobacterales</taxon>
        <taxon>Geobacteraceae</taxon>
        <taxon>Geotalea</taxon>
    </lineage>
</organism>
<name>A5G9M9_GEOUR</name>
<dbReference type="Pfam" id="PF00108">
    <property type="entry name" value="Thiolase_N"/>
    <property type="match status" value="1"/>
</dbReference>
<dbReference type="Gene3D" id="3.40.47.10">
    <property type="match status" value="1"/>
</dbReference>
<dbReference type="PIRSF" id="PIRSF000429">
    <property type="entry name" value="Ac-CoA_Ac_transf"/>
    <property type="match status" value="1"/>
</dbReference>
<evidence type="ECO:0000259" key="1">
    <source>
        <dbReference type="Pfam" id="PF00108"/>
    </source>
</evidence>
<protein>
    <submittedName>
        <fullName evidence="3">Thiolase</fullName>
    </submittedName>
</protein>
<evidence type="ECO:0000259" key="2">
    <source>
        <dbReference type="Pfam" id="PF22691"/>
    </source>
</evidence>